<dbReference type="InterPro" id="IPR005790">
    <property type="entry name" value="DNA_polIII_delta"/>
</dbReference>
<dbReference type="EC" id="2.7.7.7" evidence="1"/>
<feature type="domain" description="DNA polymerase III delta subunit-like C-terminal" evidence="10">
    <location>
        <begin position="204"/>
        <end position="314"/>
    </location>
</feature>
<dbReference type="PANTHER" id="PTHR34388:SF1">
    <property type="entry name" value="DNA POLYMERASE III SUBUNIT DELTA"/>
    <property type="match status" value="1"/>
</dbReference>
<keyword evidence="6" id="KW-0239">DNA-directed DNA polymerase</keyword>
<proteinExistence type="inferred from homology"/>
<keyword evidence="12" id="KW-1185">Reference proteome</keyword>
<dbReference type="KEGG" id="cyu:UCYN_04400"/>
<dbReference type="Gene3D" id="1.10.8.60">
    <property type="match status" value="1"/>
</dbReference>
<dbReference type="Pfam" id="PF06144">
    <property type="entry name" value="DNA_pol3_delta"/>
    <property type="match status" value="1"/>
</dbReference>
<dbReference type="InterPro" id="IPR048466">
    <property type="entry name" value="DNA_pol3_delta-like_C"/>
</dbReference>
<keyword evidence="4" id="KW-0548">Nucleotidyltransferase</keyword>
<dbReference type="GO" id="GO:0003887">
    <property type="term" value="F:DNA-directed DNA polymerase activity"/>
    <property type="evidence" value="ECO:0007669"/>
    <property type="project" value="UniProtKB-KW"/>
</dbReference>
<dbReference type="OrthoDB" id="581300at2"/>
<sequence length="326" mass="37553">MGIYFFWGEDNFRIIQTIQKLRKKVINPEWIQFNYHKIHEENTYSILEALNQVMTPVLGTGEKLIWLEGSSILQQCSDDIFTKIEPFIAAIPNDSNFVLTSSKRPNKKLKSTKLFEKYADMREFSLILPWKIDELITKAQQFSEEIGVNLSSSALNLLVESVGNDTRLLWNELEKLSLYNYEKEKPVSKDTVSSIVNISNYSSLQLAKAISQGNKEKALEITIKLLSYNEHPLKILTTLVGQFRIWTIIKLKIETGENDNTVIAKAAEVSNPNRLFFLRKEIKNIKSEDLLEAFPILLDLENNLKKGYDSEKILKNKILELCILFS</sequence>
<name>D3ENX4_ATETH</name>
<dbReference type="SUPFAM" id="SSF52540">
    <property type="entry name" value="P-loop containing nucleoside triphosphate hydrolases"/>
    <property type="match status" value="1"/>
</dbReference>
<evidence type="ECO:0000259" key="10">
    <source>
        <dbReference type="Pfam" id="PF21694"/>
    </source>
</evidence>
<keyword evidence="5" id="KW-0235">DNA replication</keyword>
<comment type="similarity">
    <text evidence="7">Belongs to the DNA polymerase HolA subunit family.</text>
</comment>
<dbReference type="HOGENOM" id="CLU_044694_2_1_3"/>
<organism evidence="12">
    <name type="scientific">Atelocyanobacterium thalassa (isolate ALOHA)</name>
    <dbReference type="NCBI Taxonomy" id="1453429"/>
    <lineage>
        <taxon>Bacteria</taxon>
        <taxon>Bacillati</taxon>
        <taxon>Cyanobacteriota</taxon>
        <taxon>Cyanophyceae</taxon>
        <taxon>Oscillatoriophycideae</taxon>
        <taxon>Chroococcales</taxon>
        <taxon>Aphanothecaceae</taxon>
        <taxon>Candidatus Atelocyanobacterium</taxon>
        <taxon>Candidatus Atelocyanobacterium thalassae</taxon>
    </lineage>
</organism>
<dbReference type="EMBL" id="CP001842">
    <property type="protein sequence ID" value="ADB95174.1"/>
    <property type="molecule type" value="Genomic_DNA"/>
</dbReference>
<dbReference type="GO" id="GO:0006261">
    <property type="term" value="P:DNA-templated DNA replication"/>
    <property type="evidence" value="ECO:0007669"/>
    <property type="project" value="TreeGrafter"/>
</dbReference>
<dbReference type="GO" id="GO:0009360">
    <property type="term" value="C:DNA polymerase III complex"/>
    <property type="evidence" value="ECO:0007669"/>
    <property type="project" value="InterPro"/>
</dbReference>
<dbReference type="InterPro" id="IPR010372">
    <property type="entry name" value="DNA_pol3_delta_N"/>
</dbReference>
<protein>
    <recommendedName>
        <fullName evidence="2">DNA polymerase III subunit delta</fullName>
        <ecNumber evidence="1">2.7.7.7</ecNumber>
    </recommendedName>
</protein>
<dbReference type="STRING" id="1453429.UCYN_04400"/>
<dbReference type="RefSeq" id="WP_012953839.1">
    <property type="nucleotide sequence ID" value="NC_013771.1"/>
</dbReference>
<evidence type="ECO:0000256" key="5">
    <source>
        <dbReference type="ARBA" id="ARBA00022705"/>
    </source>
</evidence>
<dbReference type="InterPro" id="IPR027417">
    <property type="entry name" value="P-loop_NTPase"/>
</dbReference>
<dbReference type="SUPFAM" id="SSF48019">
    <property type="entry name" value="post-AAA+ oligomerization domain-like"/>
    <property type="match status" value="1"/>
</dbReference>
<dbReference type="Pfam" id="PF21694">
    <property type="entry name" value="DNA_pol3_delta_C"/>
    <property type="match status" value="1"/>
</dbReference>
<gene>
    <name evidence="11" type="ordered locus">UCYN_04400</name>
</gene>
<dbReference type="Proteomes" id="UP000001405">
    <property type="component" value="Chromosome"/>
</dbReference>
<keyword evidence="3" id="KW-0808">Transferase</keyword>
<dbReference type="Gene3D" id="3.40.50.300">
    <property type="entry name" value="P-loop containing nucleotide triphosphate hydrolases"/>
    <property type="match status" value="1"/>
</dbReference>
<evidence type="ECO:0000256" key="2">
    <source>
        <dbReference type="ARBA" id="ARBA00017703"/>
    </source>
</evidence>
<feature type="domain" description="DNA polymerase III delta N-terminal" evidence="9">
    <location>
        <begin position="4"/>
        <end position="121"/>
    </location>
</feature>
<dbReference type="Gene3D" id="1.20.272.10">
    <property type="match status" value="1"/>
</dbReference>
<evidence type="ECO:0000256" key="6">
    <source>
        <dbReference type="ARBA" id="ARBA00022932"/>
    </source>
</evidence>
<evidence type="ECO:0000256" key="4">
    <source>
        <dbReference type="ARBA" id="ARBA00022695"/>
    </source>
</evidence>
<dbReference type="InterPro" id="IPR008921">
    <property type="entry name" value="DNA_pol3_clamp-load_cplx_C"/>
</dbReference>
<evidence type="ECO:0000313" key="12">
    <source>
        <dbReference type="Proteomes" id="UP000001405"/>
    </source>
</evidence>
<comment type="catalytic activity">
    <reaction evidence="8">
        <text>DNA(n) + a 2'-deoxyribonucleoside 5'-triphosphate = DNA(n+1) + diphosphate</text>
        <dbReference type="Rhea" id="RHEA:22508"/>
        <dbReference type="Rhea" id="RHEA-COMP:17339"/>
        <dbReference type="Rhea" id="RHEA-COMP:17340"/>
        <dbReference type="ChEBI" id="CHEBI:33019"/>
        <dbReference type="ChEBI" id="CHEBI:61560"/>
        <dbReference type="ChEBI" id="CHEBI:173112"/>
        <dbReference type="EC" id="2.7.7.7"/>
    </reaction>
</comment>
<evidence type="ECO:0000256" key="1">
    <source>
        <dbReference type="ARBA" id="ARBA00012417"/>
    </source>
</evidence>
<dbReference type="PANTHER" id="PTHR34388">
    <property type="entry name" value="DNA POLYMERASE III SUBUNIT DELTA"/>
    <property type="match status" value="1"/>
</dbReference>
<dbReference type="AlphaFoldDB" id="D3ENX4"/>
<evidence type="ECO:0000256" key="8">
    <source>
        <dbReference type="ARBA" id="ARBA00049244"/>
    </source>
</evidence>
<accession>D3ENX4</accession>
<evidence type="ECO:0000259" key="9">
    <source>
        <dbReference type="Pfam" id="PF06144"/>
    </source>
</evidence>
<evidence type="ECO:0000256" key="3">
    <source>
        <dbReference type="ARBA" id="ARBA00022679"/>
    </source>
</evidence>
<dbReference type="GO" id="GO:0003677">
    <property type="term" value="F:DNA binding"/>
    <property type="evidence" value="ECO:0007669"/>
    <property type="project" value="InterPro"/>
</dbReference>
<evidence type="ECO:0000313" key="11">
    <source>
        <dbReference type="EMBL" id="ADB95174.1"/>
    </source>
</evidence>
<reference evidence="11 12" key="1">
    <citation type="journal article" date="2010" name="Nature">
        <title>Metabolic streamlining in an open-ocean nitrogen-fixing cyanobacterium.</title>
        <authorList>
            <person name="Tripp H.J."/>
            <person name="Bench S.R."/>
            <person name="Turk K.A."/>
            <person name="Foster R.A."/>
            <person name="Desany B.A."/>
            <person name="Niazi F."/>
            <person name="Affourtit J.P."/>
            <person name="Zehr J.P."/>
        </authorList>
    </citation>
    <scope>NUCLEOTIDE SEQUENCE [LARGE SCALE GENOMIC DNA]</scope>
    <source>
        <strain evidence="12">ALOHA</strain>
    </source>
</reference>
<evidence type="ECO:0000256" key="7">
    <source>
        <dbReference type="ARBA" id="ARBA00034754"/>
    </source>
</evidence>
<dbReference type="NCBIfam" id="TIGR01128">
    <property type="entry name" value="holA"/>
    <property type="match status" value="1"/>
</dbReference>